<sequence>MSEKINSLIPAEDIPEIYIEPNEFEKRTNLEGLASALDKAYSAGTYISKAALEAAGYEHPEHYIFARRFEGKGVPDLTKERLERVKFAIEENFKLDYPEQLKEAIVGIEEYFKSLSMPEPGAGETSAQVIAREKTLREIDLIHLRHESTHWQQDKELDYIKAVIALEEARVTIVNNVDLSQHPGGEALDMLTRQVNATLAYTELEAFLAQYIGRENSSEAALRFTASELATLGVVYLYNQSGYKSEEMKRTMFLMNDSHVLAALAILTEDVSLVEKARHGEVDIGAIDEKVASALEKFIQGDNLVPENLLNESTHSRVHKHLVENAAICQNLAY</sequence>
<reference evidence="1 2" key="1">
    <citation type="journal article" date="2017" name="ISME J.">
        <title>Energy and carbon metabolisms in a deep terrestrial subsurface fluid microbial community.</title>
        <authorList>
            <person name="Momper L."/>
            <person name="Jungbluth S.P."/>
            <person name="Lee M.D."/>
            <person name="Amend J.P."/>
        </authorList>
    </citation>
    <scope>NUCLEOTIDE SEQUENCE [LARGE SCALE GENOMIC DNA]</scope>
    <source>
        <strain evidence="1">SURF_46</strain>
    </source>
</reference>
<name>A0A3A4ZK61_UNCKA</name>
<protein>
    <submittedName>
        <fullName evidence="1">Uncharacterized protein</fullName>
    </submittedName>
</protein>
<dbReference type="AlphaFoldDB" id="A0A3A4ZK61"/>
<dbReference type="Proteomes" id="UP000265540">
    <property type="component" value="Unassembled WGS sequence"/>
</dbReference>
<dbReference type="EMBL" id="QZJF01000017">
    <property type="protein sequence ID" value="RJR26936.1"/>
    <property type="molecule type" value="Genomic_DNA"/>
</dbReference>
<evidence type="ECO:0000313" key="1">
    <source>
        <dbReference type="EMBL" id="RJR26936.1"/>
    </source>
</evidence>
<organism evidence="1 2">
    <name type="scientific">candidate division WWE3 bacterium</name>
    <dbReference type="NCBI Taxonomy" id="2053526"/>
    <lineage>
        <taxon>Bacteria</taxon>
        <taxon>Katanobacteria</taxon>
    </lineage>
</organism>
<proteinExistence type="predicted"/>
<gene>
    <name evidence="1" type="ORF">C4561_04125</name>
</gene>
<accession>A0A3A4ZK61</accession>
<evidence type="ECO:0000313" key="2">
    <source>
        <dbReference type="Proteomes" id="UP000265540"/>
    </source>
</evidence>
<comment type="caution">
    <text evidence="1">The sequence shown here is derived from an EMBL/GenBank/DDBJ whole genome shotgun (WGS) entry which is preliminary data.</text>
</comment>